<dbReference type="InterPro" id="IPR013216">
    <property type="entry name" value="Methyltransf_11"/>
</dbReference>
<reference evidence="2" key="1">
    <citation type="submission" date="2020-10" db="EMBL/GenBank/DDBJ databases">
        <authorList>
            <person name="Gilroy R."/>
        </authorList>
    </citation>
    <scope>NUCLEOTIDE SEQUENCE</scope>
    <source>
        <strain evidence="2">CHK188-20938</strain>
    </source>
</reference>
<evidence type="ECO:0000313" key="3">
    <source>
        <dbReference type="Proteomes" id="UP000824169"/>
    </source>
</evidence>
<dbReference type="EMBL" id="DVOO01000007">
    <property type="protein sequence ID" value="HIV24541.1"/>
    <property type="molecule type" value="Genomic_DNA"/>
</dbReference>
<dbReference type="GO" id="GO:0032259">
    <property type="term" value="P:methylation"/>
    <property type="evidence" value="ECO:0007669"/>
    <property type="project" value="UniProtKB-KW"/>
</dbReference>
<gene>
    <name evidence="2" type="ORF">IAB71_01950</name>
</gene>
<name>A0A9D1P139_9FIRM</name>
<feature type="domain" description="Methyltransferase type 11" evidence="1">
    <location>
        <begin position="61"/>
        <end position="155"/>
    </location>
</feature>
<sequence length="263" mass="29809">MQIHQTYETDNIAYWSNRAPGYSEVNRNELSSGQRRVWGDTLAELIGGHMPGRNPGEISVLDIGCGPGFFSIILAERGYRVTGVDYTASMLERAEANAGVWREKINFFRMNAEELELKSGSFDVAVTRNLTWNLPHPEQAYVEWNRVLKPGGLLLNFDANWYHYLYDETARQGYLQDRENIREAGVANETDGTDIPAMEAIAGRAPLSALQRPAWDRKVLESLGMQVSADTEIWKRVWTREERINNASTPMFLVRAVKPWAGV</sequence>
<accession>A0A9D1P139</accession>
<protein>
    <submittedName>
        <fullName evidence="2">Class I SAM-dependent methyltransferase</fullName>
    </submittedName>
</protein>
<dbReference type="PANTHER" id="PTHR43591">
    <property type="entry name" value="METHYLTRANSFERASE"/>
    <property type="match status" value="1"/>
</dbReference>
<dbReference type="AlphaFoldDB" id="A0A9D1P139"/>
<keyword evidence="2" id="KW-0808">Transferase</keyword>
<reference evidence="2" key="2">
    <citation type="journal article" date="2021" name="PeerJ">
        <title>Extensive microbial diversity within the chicken gut microbiome revealed by metagenomics and culture.</title>
        <authorList>
            <person name="Gilroy R."/>
            <person name="Ravi A."/>
            <person name="Getino M."/>
            <person name="Pursley I."/>
            <person name="Horton D.L."/>
            <person name="Alikhan N.F."/>
            <person name="Baker D."/>
            <person name="Gharbi K."/>
            <person name="Hall N."/>
            <person name="Watson M."/>
            <person name="Adriaenssens E.M."/>
            <person name="Foster-Nyarko E."/>
            <person name="Jarju S."/>
            <person name="Secka A."/>
            <person name="Antonio M."/>
            <person name="Oren A."/>
            <person name="Chaudhuri R.R."/>
            <person name="La Ragione R."/>
            <person name="Hildebrand F."/>
            <person name="Pallen M.J."/>
        </authorList>
    </citation>
    <scope>NUCLEOTIDE SEQUENCE</scope>
    <source>
        <strain evidence="2">CHK188-20938</strain>
    </source>
</reference>
<evidence type="ECO:0000313" key="2">
    <source>
        <dbReference type="EMBL" id="HIV24541.1"/>
    </source>
</evidence>
<dbReference type="Gene3D" id="3.40.50.150">
    <property type="entry name" value="Vaccinia Virus protein VP39"/>
    <property type="match status" value="1"/>
</dbReference>
<organism evidence="2 3">
    <name type="scientific">Candidatus Scatomonas pullistercoris</name>
    <dbReference type="NCBI Taxonomy" id="2840920"/>
    <lineage>
        <taxon>Bacteria</taxon>
        <taxon>Bacillati</taxon>
        <taxon>Bacillota</taxon>
        <taxon>Clostridia</taxon>
        <taxon>Lachnospirales</taxon>
        <taxon>Lachnospiraceae</taxon>
        <taxon>Lachnospiraceae incertae sedis</taxon>
        <taxon>Candidatus Scatomonas</taxon>
    </lineage>
</organism>
<dbReference type="CDD" id="cd02440">
    <property type="entry name" value="AdoMet_MTases"/>
    <property type="match status" value="1"/>
</dbReference>
<evidence type="ECO:0000259" key="1">
    <source>
        <dbReference type="Pfam" id="PF08241"/>
    </source>
</evidence>
<dbReference type="Proteomes" id="UP000824169">
    <property type="component" value="Unassembled WGS sequence"/>
</dbReference>
<keyword evidence="2" id="KW-0489">Methyltransferase</keyword>
<dbReference type="SUPFAM" id="SSF53335">
    <property type="entry name" value="S-adenosyl-L-methionine-dependent methyltransferases"/>
    <property type="match status" value="1"/>
</dbReference>
<dbReference type="InterPro" id="IPR029063">
    <property type="entry name" value="SAM-dependent_MTases_sf"/>
</dbReference>
<proteinExistence type="predicted"/>
<dbReference type="Pfam" id="PF08241">
    <property type="entry name" value="Methyltransf_11"/>
    <property type="match status" value="1"/>
</dbReference>
<comment type="caution">
    <text evidence="2">The sequence shown here is derived from an EMBL/GenBank/DDBJ whole genome shotgun (WGS) entry which is preliminary data.</text>
</comment>
<dbReference type="PANTHER" id="PTHR43591:SF24">
    <property type="entry name" value="2-METHOXY-6-POLYPRENYL-1,4-BENZOQUINOL METHYLASE, MITOCHONDRIAL"/>
    <property type="match status" value="1"/>
</dbReference>
<dbReference type="GO" id="GO:0008757">
    <property type="term" value="F:S-adenosylmethionine-dependent methyltransferase activity"/>
    <property type="evidence" value="ECO:0007669"/>
    <property type="project" value="InterPro"/>
</dbReference>